<evidence type="ECO:0000256" key="1">
    <source>
        <dbReference type="HAMAP-Rule" id="MF_01086"/>
    </source>
</evidence>
<dbReference type="PANTHER" id="PTHR38811:SF1">
    <property type="entry name" value="UPF0284 PROTEIN SLL1500"/>
    <property type="match status" value="1"/>
</dbReference>
<dbReference type="SUPFAM" id="SSF52733">
    <property type="entry name" value="Nicotinate mononucleotide:5,6-dimethylbenzimidazole phosphoribosyltransferase (CobT)"/>
    <property type="match status" value="1"/>
</dbReference>
<dbReference type="RefSeq" id="WP_007344971.1">
    <property type="nucleotide sequence ID" value="NZ_AOIW01000042.1"/>
</dbReference>
<dbReference type="AlphaFoldDB" id="M0DJ10"/>
<dbReference type="Gene3D" id="3.40.50.10210">
    <property type="match status" value="1"/>
</dbReference>
<dbReference type="Proteomes" id="UP000011572">
    <property type="component" value="Unassembled WGS sequence"/>
</dbReference>
<dbReference type="InterPro" id="IPR002805">
    <property type="entry name" value="Nict_dMeBzImd_PRibTrfase_arc"/>
</dbReference>
<organism evidence="3 4">
    <name type="scientific">Halorubrum distributum JCM 10247</name>
    <dbReference type="NCBI Taxonomy" id="1227486"/>
    <lineage>
        <taxon>Archaea</taxon>
        <taxon>Methanobacteriati</taxon>
        <taxon>Methanobacteriota</taxon>
        <taxon>Stenosarchaea group</taxon>
        <taxon>Halobacteria</taxon>
        <taxon>Halobacteriales</taxon>
        <taxon>Haloferacaceae</taxon>
        <taxon>Halorubrum</taxon>
        <taxon>Halorubrum distributum group</taxon>
    </lineage>
</organism>
<dbReference type="HAMAP" id="MF_01086">
    <property type="entry name" value="UPF0284"/>
    <property type="match status" value="1"/>
</dbReference>
<evidence type="ECO:0000313" key="3">
    <source>
        <dbReference type="EMBL" id="ELZ34149.1"/>
    </source>
</evidence>
<dbReference type="NCBIfam" id="NF003371">
    <property type="entry name" value="PRK04447.1-4"/>
    <property type="match status" value="1"/>
</dbReference>
<dbReference type="EMBL" id="AOIW01000042">
    <property type="protein sequence ID" value="ELZ34149.1"/>
    <property type="molecule type" value="Genomic_DNA"/>
</dbReference>
<dbReference type="CDD" id="cd02439">
    <property type="entry name" value="DMB-PRT_CobT"/>
    <property type="match status" value="1"/>
</dbReference>
<feature type="region of interest" description="Disordered" evidence="2">
    <location>
        <begin position="350"/>
        <end position="369"/>
    </location>
</feature>
<dbReference type="InterPro" id="IPR003200">
    <property type="entry name" value="Nict_dMeBzImd_PRibTrfase"/>
</dbReference>
<proteinExistence type="inferred from homology"/>
<reference evidence="3 4" key="1">
    <citation type="journal article" date="2014" name="PLoS Genet.">
        <title>Phylogenetically driven sequencing of extremely halophilic archaea reveals strategies for static and dynamic osmo-response.</title>
        <authorList>
            <person name="Becker E.A."/>
            <person name="Seitzer P.M."/>
            <person name="Tritt A."/>
            <person name="Larsen D."/>
            <person name="Krusor M."/>
            <person name="Yao A.I."/>
            <person name="Wu D."/>
            <person name="Madern D."/>
            <person name="Eisen J.A."/>
            <person name="Darling A.E."/>
            <person name="Facciotti M.T."/>
        </authorList>
    </citation>
    <scope>NUCLEOTIDE SEQUENCE [LARGE SCALE GENOMIC DNA]</scope>
    <source>
        <strain evidence="3 4">JCM 10247</strain>
    </source>
</reference>
<protein>
    <recommendedName>
        <fullName evidence="1">UPF0284 protein C473_06549</fullName>
    </recommendedName>
</protein>
<evidence type="ECO:0000256" key="2">
    <source>
        <dbReference type="SAM" id="MobiDB-lite"/>
    </source>
</evidence>
<evidence type="ECO:0000313" key="4">
    <source>
        <dbReference type="Proteomes" id="UP000011572"/>
    </source>
</evidence>
<dbReference type="GO" id="GO:0008939">
    <property type="term" value="F:nicotinate-nucleotide-dimethylbenzimidazole phosphoribosyltransferase activity"/>
    <property type="evidence" value="ECO:0007669"/>
    <property type="project" value="InterPro"/>
</dbReference>
<name>M0DJ10_9EURY</name>
<sequence>MGEVRLVVVAGTTETAAIDGISAAGADPELRVHTPSADLEIVEAGRPAPGSPVPVSPSGCPTPAVVTRAVRELLGPESLPVEFLDAGLDAPSAATVRDVGASPGGDLRDPEPVPEAAAVFERARSLAPELAGFGDEVGPGSDRGDEPAELLVAETIPGGTTTALGALTALGERAAVSSSLPANPIERKRRVVAEGLDASGIDPGDAADDPIEAVRLAGDPVLAAVAGLIVGCADAGIDVTLAGGTQLAAAAALARHAGVDRPLPLATTSLVADDPTADLPALAADLDLTLAAADPGFGESDHPALTAYARGEAKEGVGMGGALALADRAGVADAAVRDRIAAVTDRLLAERSGIDGEDGRPAANGGGPR</sequence>
<comment type="caution">
    <text evidence="3">The sequence shown here is derived from an EMBL/GenBank/DDBJ whole genome shotgun (WGS) entry which is preliminary data.</text>
</comment>
<dbReference type="InterPro" id="IPR036087">
    <property type="entry name" value="Nict_dMeBzImd_PRibTrfase_sf"/>
</dbReference>
<dbReference type="PANTHER" id="PTHR38811">
    <property type="match status" value="1"/>
</dbReference>
<dbReference type="PATRIC" id="fig|1227486.3.peg.1229"/>
<gene>
    <name evidence="3" type="ORF">C473_06549</name>
</gene>
<feature type="compositionally biased region" description="Basic and acidic residues" evidence="2">
    <location>
        <begin position="350"/>
        <end position="360"/>
    </location>
</feature>
<accession>M0DJ10</accession>
<comment type="similarity">
    <text evidence="1">Belongs to the UPF0284 family.</text>
</comment>